<dbReference type="GO" id="GO:0036158">
    <property type="term" value="P:outer dynein arm assembly"/>
    <property type="evidence" value="ECO:0007669"/>
    <property type="project" value="TreeGrafter"/>
</dbReference>
<dbReference type="EMBL" id="MTYJ01000131">
    <property type="protein sequence ID" value="OQV13033.1"/>
    <property type="molecule type" value="Genomic_DNA"/>
</dbReference>
<evidence type="ECO:0000256" key="6">
    <source>
        <dbReference type="ARBA" id="ARBA00023017"/>
    </source>
</evidence>
<proteinExistence type="inferred from homology"/>
<keyword evidence="8" id="KW-0206">Cytoskeleton</keyword>
<comment type="subcellular location">
    <subcellularLocation>
        <location evidence="1">Cytoplasm</location>
        <location evidence="1">Cytoskeleton</location>
        <location evidence="1">Cilium axoneme</location>
    </subcellularLocation>
</comment>
<keyword evidence="6" id="KW-0243">Dynein</keyword>
<keyword evidence="9" id="KW-0966">Cell projection</keyword>
<dbReference type="InterPro" id="IPR001611">
    <property type="entry name" value="Leu-rich_rpt"/>
</dbReference>
<dbReference type="Gene3D" id="3.80.10.10">
    <property type="entry name" value="Ribonuclease Inhibitor"/>
    <property type="match status" value="1"/>
</dbReference>
<keyword evidence="2" id="KW-0963">Cytoplasm</keyword>
<dbReference type="FunFam" id="3.80.10.10:FF:000049">
    <property type="entry name" value="Dynein light chain 1"/>
    <property type="match status" value="1"/>
</dbReference>
<dbReference type="PANTHER" id="PTHR15454:SF73">
    <property type="entry name" value="DYNEIN AXONEMAL LIGHT CHAIN 1"/>
    <property type="match status" value="1"/>
</dbReference>
<dbReference type="PROSITE" id="PS51450">
    <property type="entry name" value="LRR"/>
    <property type="match status" value="2"/>
</dbReference>
<evidence type="ECO:0000256" key="8">
    <source>
        <dbReference type="ARBA" id="ARBA00023212"/>
    </source>
</evidence>
<evidence type="ECO:0000256" key="9">
    <source>
        <dbReference type="ARBA" id="ARBA00023273"/>
    </source>
</evidence>
<name>A0A1W0WD02_HYPEX</name>
<keyword evidence="5" id="KW-0677">Repeat</keyword>
<dbReference type="SUPFAM" id="SSF52058">
    <property type="entry name" value="L domain-like"/>
    <property type="match status" value="1"/>
</dbReference>
<keyword evidence="3" id="KW-0433">Leucine-rich repeat</keyword>
<evidence type="ECO:0000256" key="5">
    <source>
        <dbReference type="ARBA" id="ARBA00022737"/>
    </source>
</evidence>
<dbReference type="PANTHER" id="PTHR15454">
    <property type="entry name" value="NISCHARIN RELATED"/>
    <property type="match status" value="1"/>
</dbReference>
<comment type="caution">
    <text evidence="13">The sequence shown here is derived from an EMBL/GenBank/DDBJ whole genome shotgun (WGS) entry which is preliminary data.</text>
</comment>
<evidence type="ECO:0000256" key="3">
    <source>
        <dbReference type="ARBA" id="ARBA00022614"/>
    </source>
</evidence>
<protein>
    <recommendedName>
        <fullName evidence="11">Dynein axonemal light chain 1</fullName>
    </recommendedName>
</protein>
<evidence type="ECO:0000256" key="11">
    <source>
        <dbReference type="ARBA" id="ARBA00049760"/>
    </source>
</evidence>
<evidence type="ECO:0000256" key="7">
    <source>
        <dbReference type="ARBA" id="ARBA00023175"/>
    </source>
</evidence>
<reference evidence="14" key="1">
    <citation type="submission" date="2017-01" db="EMBL/GenBank/DDBJ databases">
        <title>Comparative genomics of anhydrobiosis in the tardigrade Hypsibius dujardini.</title>
        <authorList>
            <person name="Yoshida Y."/>
            <person name="Koutsovoulos G."/>
            <person name="Laetsch D."/>
            <person name="Stevens L."/>
            <person name="Kumar S."/>
            <person name="Horikawa D."/>
            <person name="Ishino K."/>
            <person name="Komine S."/>
            <person name="Tomita M."/>
            <person name="Blaxter M."/>
            <person name="Arakawa K."/>
        </authorList>
    </citation>
    <scope>NUCLEOTIDE SEQUENCE [LARGE SCALE GENOMIC DNA]</scope>
    <source>
        <strain evidence="14">Z151</strain>
    </source>
</reference>
<evidence type="ECO:0000256" key="10">
    <source>
        <dbReference type="ARBA" id="ARBA00049659"/>
    </source>
</evidence>
<dbReference type="GO" id="GO:0043014">
    <property type="term" value="F:alpha-tubulin binding"/>
    <property type="evidence" value="ECO:0007669"/>
    <property type="project" value="TreeGrafter"/>
</dbReference>
<feature type="region of interest" description="Disordered" evidence="12">
    <location>
        <begin position="165"/>
        <end position="189"/>
    </location>
</feature>
<evidence type="ECO:0000256" key="1">
    <source>
        <dbReference type="ARBA" id="ARBA00004430"/>
    </source>
</evidence>
<evidence type="ECO:0000256" key="2">
    <source>
        <dbReference type="ARBA" id="ARBA00022490"/>
    </source>
</evidence>
<comment type="similarity">
    <text evidence="10">Belongs to the dynein light chain LC1-type family.</text>
</comment>
<accession>A0A1W0WD02</accession>
<dbReference type="GO" id="GO:0005874">
    <property type="term" value="C:microtubule"/>
    <property type="evidence" value="ECO:0007669"/>
    <property type="project" value="UniProtKB-KW"/>
</dbReference>
<dbReference type="Proteomes" id="UP000192578">
    <property type="component" value="Unassembled WGS sequence"/>
</dbReference>
<evidence type="ECO:0000313" key="13">
    <source>
        <dbReference type="EMBL" id="OQV13033.1"/>
    </source>
</evidence>
<dbReference type="AlphaFoldDB" id="A0A1W0WD02"/>
<dbReference type="OrthoDB" id="266138at2759"/>
<keyword evidence="14" id="KW-1185">Reference proteome</keyword>
<dbReference type="GO" id="GO:0005930">
    <property type="term" value="C:axoneme"/>
    <property type="evidence" value="ECO:0007669"/>
    <property type="project" value="UniProtKB-SubCell"/>
</dbReference>
<dbReference type="GO" id="GO:0030286">
    <property type="term" value="C:dynein complex"/>
    <property type="evidence" value="ECO:0007669"/>
    <property type="project" value="UniProtKB-KW"/>
</dbReference>
<gene>
    <name evidence="13" type="ORF">BV898_12691</name>
</gene>
<dbReference type="GO" id="GO:0045504">
    <property type="term" value="F:dynein heavy chain binding"/>
    <property type="evidence" value="ECO:0007669"/>
    <property type="project" value="TreeGrafter"/>
</dbReference>
<evidence type="ECO:0000256" key="12">
    <source>
        <dbReference type="SAM" id="MobiDB-lite"/>
    </source>
</evidence>
<sequence>MSIKDALVKAEAAAKEKKVDWTLKIIKLHGQLPPIDKMDNTLSMLGECEYLSLSTNVIDRIANLGALKNLKILALGRNNIKSLAGIESVGESLEQLWISYNFIDKLKGVQALKKCKIFYIAYNMVKDWAEYARLNEMPALEEICFFGNPLCATFDEADEWRAQASKRAPRLRKIDGKPTGAGGPATPEY</sequence>
<evidence type="ECO:0000256" key="4">
    <source>
        <dbReference type="ARBA" id="ARBA00022701"/>
    </source>
</evidence>
<dbReference type="InterPro" id="IPR032675">
    <property type="entry name" value="LRR_dom_sf"/>
</dbReference>
<organism evidence="13 14">
    <name type="scientific">Hypsibius exemplaris</name>
    <name type="common">Freshwater tardigrade</name>
    <dbReference type="NCBI Taxonomy" id="2072580"/>
    <lineage>
        <taxon>Eukaryota</taxon>
        <taxon>Metazoa</taxon>
        <taxon>Ecdysozoa</taxon>
        <taxon>Tardigrada</taxon>
        <taxon>Eutardigrada</taxon>
        <taxon>Parachela</taxon>
        <taxon>Hypsibioidea</taxon>
        <taxon>Hypsibiidae</taxon>
        <taxon>Hypsibius</taxon>
    </lineage>
</organism>
<keyword evidence="7" id="KW-0505">Motor protein</keyword>
<evidence type="ECO:0000313" key="14">
    <source>
        <dbReference type="Proteomes" id="UP000192578"/>
    </source>
</evidence>
<keyword evidence="4" id="KW-0493">Microtubule</keyword>